<evidence type="ECO:0000256" key="1">
    <source>
        <dbReference type="SAM" id="MobiDB-lite"/>
    </source>
</evidence>
<evidence type="ECO:0000313" key="3">
    <source>
        <dbReference type="Proteomes" id="UP000324897"/>
    </source>
</evidence>
<protein>
    <recommendedName>
        <fullName evidence="4">F-box domain-containing protein</fullName>
    </recommendedName>
</protein>
<dbReference type="EMBL" id="RWGY01000007">
    <property type="protein sequence ID" value="TVU39145.1"/>
    <property type="molecule type" value="Genomic_DNA"/>
</dbReference>
<evidence type="ECO:0000313" key="2">
    <source>
        <dbReference type="EMBL" id="TVU39145.1"/>
    </source>
</evidence>
<feature type="region of interest" description="Disordered" evidence="1">
    <location>
        <begin position="1"/>
        <end position="38"/>
    </location>
</feature>
<dbReference type="OrthoDB" id="649076at2759"/>
<organism evidence="2 3">
    <name type="scientific">Eragrostis curvula</name>
    <name type="common">weeping love grass</name>
    <dbReference type="NCBI Taxonomy" id="38414"/>
    <lineage>
        <taxon>Eukaryota</taxon>
        <taxon>Viridiplantae</taxon>
        <taxon>Streptophyta</taxon>
        <taxon>Embryophyta</taxon>
        <taxon>Tracheophyta</taxon>
        <taxon>Spermatophyta</taxon>
        <taxon>Magnoliopsida</taxon>
        <taxon>Liliopsida</taxon>
        <taxon>Poales</taxon>
        <taxon>Poaceae</taxon>
        <taxon>PACMAD clade</taxon>
        <taxon>Chloridoideae</taxon>
        <taxon>Eragrostideae</taxon>
        <taxon>Eragrostidinae</taxon>
        <taxon>Eragrostis</taxon>
    </lineage>
</organism>
<dbReference type="PANTHER" id="PTHR34709:SF75">
    <property type="entry name" value="FBD DOMAIN-CONTAINING PROTEIN"/>
    <property type="match status" value="1"/>
</dbReference>
<accession>A0A5J9VU90</accession>
<evidence type="ECO:0008006" key="4">
    <source>
        <dbReference type="Google" id="ProtNLM"/>
    </source>
</evidence>
<dbReference type="Gramene" id="TVU39145">
    <property type="protein sequence ID" value="TVU39145"/>
    <property type="gene ID" value="EJB05_12550"/>
</dbReference>
<comment type="caution">
    <text evidence="2">The sequence shown here is derived from an EMBL/GenBank/DDBJ whole genome shotgun (WGS) entry which is preliminary data.</text>
</comment>
<dbReference type="Proteomes" id="UP000324897">
    <property type="component" value="Chromosome 4"/>
</dbReference>
<reference evidence="2 3" key="1">
    <citation type="journal article" date="2019" name="Sci. Rep.">
        <title>A high-quality genome of Eragrostis curvula grass provides insights into Poaceae evolution and supports new strategies to enhance forage quality.</title>
        <authorList>
            <person name="Carballo J."/>
            <person name="Santos B.A.C.M."/>
            <person name="Zappacosta D."/>
            <person name="Garbus I."/>
            <person name="Selva J.P."/>
            <person name="Gallo C.A."/>
            <person name="Diaz A."/>
            <person name="Albertini E."/>
            <person name="Caccamo M."/>
            <person name="Echenique V."/>
        </authorList>
    </citation>
    <scope>NUCLEOTIDE SEQUENCE [LARGE SCALE GENOMIC DNA]</scope>
    <source>
        <strain evidence="3">cv. Victoria</strain>
        <tissue evidence="2">Leaf</tissue>
    </source>
</reference>
<dbReference type="AlphaFoldDB" id="A0A5J9VU90"/>
<sequence>MHLRSGLVLPQPAPQGGAGSLSRPQRIPGDGNGDGEDRISGLPEGLLLDVLGRLGSSREAARTSLISRRWCGLWAELRELTFTFRGIRTDPLEIALAQVRPGLRRLYISNLEEEDHDDGEEGHFISTSERLSSLFRTADRLAPAELVVSIDTRFRFECCKLPCFRRATIIDLHLPGASNVELSPAGEFASLEELIIWFGFVDLSELIDRCPRLRKLRVNLGCSIRNRVSIDSKSLEELTLDCLLTKDVVIVAPELKKFEFLFGYYGESTISLSAPKLEEFFLLYLYESSVVGYDNNWFLERLRMETRWGDRHKQLSLSLTVLSAHREGVISKRTFAQEVARLRVNQFSGLELSIRTEGHVFASLLLHMFLIRTSIQRLKLVLKDKSFKKCSENCDCDQDGSWRNERISLPDLEDVEIEGFSAADHEVDVLELILRSAPMLKRINVKFSAEVSQSDGRCQKLRSIFQANAAVECNVYDRSSDLISFP</sequence>
<dbReference type="InterPro" id="IPR036047">
    <property type="entry name" value="F-box-like_dom_sf"/>
</dbReference>
<dbReference type="PANTHER" id="PTHR34709">
    <property type="entry name" value="OS10G0396666 PROTEIN"/>
    <property type="match status" value="1"/>
</dbReference>
<gene>
    <name evidence="2" type="ORF">EJB05_12550</name>
</gene>
<proteinExistence type="predicted"/>
<keyword evidence="3" id="KW-1185">Reference proteome</keyword>
<dbReference type="InterPro" id="IPR055312">
    <property type="entry name" value="FBL15-like"/>
</dbReference>
<dbReference type="SUPFAM" id="SSF81383">
    <property type="entry name" value="F-box domain"/>
    <property type="match status" value="1"/>
</dbReference>
<name>A0A5J9VU90_9POAL</name>